<comment type="caution">
    <text evidence="1">The sequence shown here is derived from an EMBL/GenBank/DDBJ whole genome shotgun (WGS) entry which is preliminary data.</text>
</comment>
<dbReference type="EMBL" id="JADIKC010000009">
    <property type="protein sequence ID" value="MBM7123159.1"/>
    <property type="molecule type" value="Genomic_DNA"/>
</dbReference>
<dbReference type="RefSeq" id="WP_204637607.1">
    <property type="nucleotide sequence ID" value="NZ_JADIKC010000009.1"/>
</dbReference>
<evidence type="ECO:0000313" key="1">
    <source>
        <dbReference type="EMBL" id="MBM7123159.1"/>
    </source>
</evidence>
<name>A0ABS2JWC0_9GAMM</name>
<keyword evidence="2" id="KW-1185">Reference proteome</keyword>
<protein>
    <submittedName>
        <fullName evidence="1">Uncharacterized protein</fullName>
    </submittedName>
</protein>
<evidence type="ECO:0000313" key="2">
    <source>
        <dbReference type="Proteomes" id="UP001430065"/>
    </source>
</evidence>
<proteinExistence type="predicted"/>
<organism evidence="1 2">
    <name type="scientific">Dyella kyungheensis</name>
    <dbReference type="NCBI Taxonomy" id="1242174"/>
    <lineage>
        <taxon>Bacteria</taxon>
        <taxon>Pseudomonadati</taxon>
        <taxon>Pseudomonadota</taxon>
        <taxon>Gammaproteobacteria</taxon>
        <taxon>Lysobacterales</taxon>
        <taxon>Rhodanobacteraceae</taxon>
        <taxon>Dyella</taxon>
    </lineage>
</organism>
<gene>
    <name evidence="1" type="ORF">ISP20_18470</name>
</gene>
<dbReference type="Proteomes" id="UP001430065">
    <property type="component" value="Unassembled WGS sequence"/>
</dbReference>
<reference evidence="1 2" key="1">
    <citation type="submission" date="2020-10" db="EMBL/GenBank/DDBJ databases">
        <title>Phylogeny of dyella-like bacteria.</title>
        <authorList>
            <person name="Fu J."/>
        </authorList>
    </citation>
    <scope>NUCLEOTIDE SEQUENCE [LARGE SCALE GENOMIC DNA]</scope>
    <source>
        <strain evidence="1 2">THG-B117</strain>
    </source>
</reference>
<sequence length="126" mass="14469">MTRNVWRRGFPNEREGFPEMVERRIGWRDHWTCGQYFVRKAMYYVPSPPERVAAVPPHARWAGGADGGAWIACKPNGRRLWCEVYNEDGVAFEKGNFLAKFDSATPSRYSGGSIVFSELPLEREAR</sequence>
<accession>A0ABS2JWC0</accession>